<dbReference type="OMA" id="IKNCGMK"/>
<keyword evidence="3" id="KW-1185">Reference proteome</keyword>
<dbReference type="AlphaFoldDB" id="W5MJT0"/>
<evidence type="ECO:0000313" key="2">
    <source>
        <dbReference type="Ensembl" id="ENSLOCP00000008639.1"/>
    </source>
</evidence>
<dbReference type="HOGENOM" id="CLU_017147_1_0_1"/>
<proteinExistence type="predicted"/>
<dbReference type="Gene3D" id="3.80.10.10">
    <property type="entry name" value="Ribonuclease Inhibitor"/>
    <property type="match status" value="2"/>
</dbReference>
<sequence>AGVLSSFQPVLQVGTVMSSIRDSYSAVCSESELPTNPYILHVLHDTDERVSRLSPEEGVEIKLTGNNRLLPVQRLSDTDVLALSKALADNVSVRGLDLRYNSITDEGAAHLGVLLQENVSLRCLNLMGNDIEVSGAEFIAKALHRNETLKTLQMTGNKIGDKGGMHFAAMLQINSSLEELDLGDCDLDTQSLIAFAIVLNHNKNAHVINLSRPLLFSQQEETTVHMARMLKVNRHLRELHLGKHEMKDFGVERLCDALSFNSTLRYLDLRCNSITRDGAKCLAELLKQNTGLEILDLASNRIEDDGAVYLSEALAMYNNTLKALSIPSNNIGARGLVSLAKALKVNTTLSHIYIWGNILEAPACLAFSKLIESGRLSEEDTDVSPYEVEGRVCLSELFHGLRRHYYWTPSYGQDGDPASNSSLALRDTA</sequence>
<dbReference type="SUPFAM" id="SSF52047">
    <property type="entry name" value="RNI-like"/>
    <property type="match status" value="1"/>
</dbReference>
<dbReference type="EMBL" id="AHAT01015256">
    <property type="status" value="NOT_ANNOTATED_CDS"/>
    <property type="molecule type" value="Genomic_DNA"/>
</dbReference>
<dbReference type="InterPro" id="IPR001611">
    <property type="entry name" value="Leu-rich_rpt"/>
</dbReference>
<dbReference type="Ensembl" id="ENSLOCT00000008649.1">
    <property type="protein sequence ID" value="ENSLOCP00000008639.1"/>
    <property type="gene ID" value="ENSLOCG00000007136.1"/>
</dbReference>
<dbReference type="InterPro" id="IPR032675">
    <property type="entry name" value="LRR_dom_sf"/>
</dbReference>
<reference evidence="2" key="2">
    <citation type="submission" date="2025-08" db="UniProtKB">
        <authorList>
            <consortium name="Ensembl"/>
        </authorList>
    </citation>
    <scope>IDENTIFICATION</scope>
</reference>
<dbReference type="STRING" id="7918.ENSLOCP00000008639"/>
<reference evidence="2" key="3">
    <citation type="submission" date="2025-09" db="UniProtKB">
        <authorList>
            <consortium name="Ensembl"/>
        </authorList>
    </citation>
    <scope>IDENTIFICATION</scope>
</reference>
<protein>
    <submittedName>
        <fullName evidence="2">Leucine rich repeat containing 34</fullName>
    </submittedName>
</protein>
<dbReference type="Proteomes" id="UP000018468">
    <property type="component" value="Linkage group LG14"/>
</dbReference>
<dbReference type="GeneTree" id="ENSGT00940000156456"/>
<organism evidence="2 3">
    <name type="scientific">Lepisosteus oculatus</name>
    <name type="common">Spotted gar</name>
    <dbReference type="NCBI Taxonomy" id="7918"/>
    <lineage>
        <taxon>Eukaryota</taxon>
        <taxon>Metazoa</taxon>
        <taxon>Chordata</taxon>
        <taxon>Craniata</taxon>
        <taxon>Vertebrata</taxon>
        <taxon>Euteleostomi</taxon>
        <taxon>Actinopterygii</taxon>
        <taxon>Neopterygii</taxon>
        <taxon>Holostei</taxon>
        <taxon>Semionotiformes</taxon>
        <taxon>Lepisosteidae</taxon>
        <taxon>Lepisosteus</taxon>
    </lineage>
</organism>
<evidence type="ECO:0000313" key="3">
    <source>
        <dbReference type="Proteomes" id="UP000018468"/>
    </source>
</evidence>
<dbReference type="SMART" id="SM00368">
    <property type="entry name" value="LRR_RI"/>
    <property type="match status" value="9"/>
</dbReference>
<dbReference type="Pfam" id="PF13516">
    <property type="entry name" value="LRR_6"/>
    <property type="match status" value="8"/>
</dbReference>
<dbReference type="InParanoid" id="W5MJT0"/>
<dbReference type="InterPro" id="IPR052201">
    <property type="entry name" value="LRR-containing_regulator"/>
</dbReference>
<accession>W5MJT0</accession>
<dbReference type="eggNOG" id="KOG4308">
    <property type="taxonomic scope" value="Eukaryota"/>
</dbReference>
<evidence type="ECO:0000256" key="1">
    <source>
        <dbReference type="ARBA" id="ARBA00022737"/>
    </source>
</evidence>
<dbReference type="PANTHER" id="PTHR24111">
    <property type="entry name" value="LEUCINE-RICH REPEAT-CONTAINING PROTEIN 34"/>
    <property type="match status" value="1"/>
</dbReference>
<dbReference type="Bgee" id="ENSLOCG00000007136">
    <property type="expression patterns" value="Expressed in brain and 9 other cell types or tissues"/>
</dbReference>
<reference evidence="3" key="1">
    <citation type="submission" date="2011-12" db="EMBL/GenBank/DDBJ databases">
        <title>The Draft Genome of Lepisosteus oculatus.</title>
        <authorList>
            <consortium name="The Broad Institute Genome Assembly &amp; Analysis Group"/>
            <consortium name="Computational R&amp;D Group"/>
            <consortium name="and Sequencing Platform"/>
            <person name="Di Palma F."/>
            <person name="Alfoldi J."/>
            <person name="Johnson J."/>
            <person name="Berlin A."/>
            <person name="Gnerre S."/>
            <person name="Jaffe D."/>
            <person name="MacCallum I."/>
            <person name="Young S."/>
            <person name="Walker B.J."/>
            <person name="Lander E.S."/>
            <person name="Lindblad-Toh K."/>
        </authorList>
    </citation>
    <scope>NUCLEOTIDE SEQUENCE [LARGE SCALE GENOMIC DNA]</scope>
</reference>
<name>W5MJT0_LEPOC</name>
<dbReference type="FunCoup" id="W5MJT0">
    <property type="interactions" value="499"/>
</dbReference>
<dbReference type="PANTHER" id="PTHR24111:SF4">
    <property type="entry name" value="LEUCINE-RICH REPEAT-CONTAINING PROTEIN 34"/>
    <property type="match status" value="1"/>
</dbReference>
<keyword evidence="1" id="KW-0677">Repeat</keyword>